<dbReference type="InterPro" id="IPR022742">
    <property type="entry name" value="Hydrolase_4"/>
</dbReference>
<dbReference type="Gene3D" id="3.40.50.1820">
    <property type="entry name" value="alpha/beta hydrolase"/>
    <property type="match status" value="1"/>
</dbReference>
<feature type="domain" description="Serine aminopeptidase S33" evidence="1">
    <location>
        <begin position="60"/>
        <end position="316"/>
    </location>
</feature>
<dbReference type="EMBL" id="CP115920">
    <property type="protein sequence ID" value="XCD17441.1"/>
    <property type="molecule type" value="Genomic_DNA"/>
</dbReference>
<protein>
    <submittedName>
        <fullName evidence="2">Alpha/beta fold hydrolase</fullName>
    </submittedName>
</protein>
<accession>A0AAU8BNB5</accession>
<reference evidence="2" key="1">
    <citation type="submission" date="2023-01" db="EMBL/GenBank/DDBJ databases">
        <title>Vibrio sp. CB1-14 genome sequencing.</title>
        <authorList>
            <person name="Otstavnykh N."/>
            <person name="Isaeva M."/>
            <person name="Meleshko D."/>
        </authorList>
    </citation>
    <scope>NUCLEOTIDE SEQUENCE</scope>
    <source>
        <strain evidence="2">CB1-14</strain>
    </source>
</reference>
<dbReference type="PANTHER" id="PTHR11614">
    <property type="entry name" value="PHOSPHOLIPASE-RELATED"/>
    <property type="match status" value="1"/>
</dbReference>
<evidence type="ECO:0000313" key="2">
    <source>
        <dbReference type="EMBL" id="XCD17441.1"/>
    </source>
</evidence>
<dbReference type="AlphaFoldDB" id="A0AAU8BNB5"/>
<name>A0AAU8BNB5_9VIBR</name>
<dbReference type="KEGG" id="vck:PG915_01335"/>
<dbReference type="InterPro" id="IPR029058">
    <property type="entry name" value="AB_hydrolase_fold"/>
</dbReference>
<dbReference type="SUPFAM" id="SSF53474">
    <property type="entry name" value="alpha/beta-Hydrolases"/>
    <property type="match status" value="1"/>
</dbReference>
<keyword evidence="2" id="KW-0378">Hydrolase</keyword>
<dbReference type="Pfam" id="PF12146">
    <property type="entry name" value="Hydrolase_4"/>
    <property type="match status" value="1"/>
</dbReference>
<sequence>MKWAYVCTKNATDISYTQEPQFEQVINTQIAQLWESRHEGKLRAKDGTKLYWCKLTHESHTKALVVVNGRIESAWKYQELFFDFYQQGYNIYSFDHRGQGLSTHLAPNPEMGHINEFDDYLDDMQLLLESFDLSHYEQRHLLAHSMGGNISTRYLQTRPNHGFDKIALSAPMYGVNVPWYLKPIAIWLSQIMTAIYPTPTYAPGYQGYVAKPFDINPLSSSKVRYHWFRDLYEKMPELKIGGPSTRWVWQGLMAAKQCIQQTRQVNIPLLVVQAGADQIVSNQDQLRFINKLSGTNANAALVTVDGAKHEVLFEKDQYRNQALDAITTFFGDNTFFTDK</sequence>
<evidence type="ECO:0000259" key="1">
    <source>
        <dbReference type="Pfam" id="PF12146"/>
    </source>
</evidence>
<dbReference type="GO" id="GO:0016787">
    <property type="term" value="F:hydrolase activity"/>
    <property type="evidence" value="ECO:0007669"/>
    <property type="project" value="UniProtKB-KW"/>
</dbReference>
<dbReference type="InterPro" id="IPR051044">
    <property type="entry name" value="MAG_DAG_Lipase"/>
</dbReference>
<dbReference type="RefSeq" id="WP_353498635.1">
    <property type="nucleotide sequence ID" value="NZ_CP115920.1"/>
</dbReference>
<organism evidence="2">
    <name type="scientific">Vibrio chaetopteri</name>
    <dbReference type="NCBI Taxonomy" id="3016528"/>
    <lineage>
        <taxon>Bacteria</taxon>
        <taxon>Pseudomonadati</taxon>
        <taxon>Pseudomonadota</taxon>
        <taxon>Gammaproteobacteria</taxon>
        <taxon>Vibrionales</taxon>
        <taxon>Vibrionaceae</taxon>
        <taxon>Vibrio</taxon>
    </lineage>
</organism>
<proteinExistence type="predicted"/>
<gene>
    <name evidence="2" type="ORF">PG915_01335</name>
</gene>